<accession>A0AAW0DA87</accession>
<sequence length="69" mass="7433">MRPPPSVPASSRETTPVSLALASQLAPDLNRLLLYHSALVVTRRNPVFLVSSIYTPAPIPCPTRASHLS</sequence>
<proteinExistence type="predicted"/>
<protein>
    <submittedName>
        <fullName evidence="1">Uncharacterized protein</fullName>
    </submittedName>
</protein>
<keyword evidence="2" id="KW-1185">Reference proteome</keyword>
<name>A0AAW0DA87_9AGAR</name>
<organism evidence="1 2">
    <name type="scientific">Favolaschia claudopus</name>
    <dbReference type="NCBI Taxonomy" id="2862362"/>
    <lineage>
        <taxon>Eukaryota</taxon>
        <taxon>Fungi</taxon>
        <taxon>Dikarya</taxon>
        <taxon>Basidiomycota</taxon>
        <taxon>Agaricomycotina</taxon>
        <taxon>Agaricomycetes</taxon>
        <taxon>Agaricomycetidae</taxon>
        <taxon>Agaricales</taxon>
        <taxon>Marasmiineae</taxon>
        <taxon>Mycenaceae</taxon>
        <taxon>Favolaschia</taxon>
    </lineage>
</organism>
<reference evidence="1 2" key="1">
    <citation type="journal article" date="2024" name="J Genomics">
        <title>Draft genome sequencing and assembly of Favolaschia claudopus CIRM-BRFM 2984 isolated from oak limbs.</title>
        <authorList>
            <person name="Navarro D."/>
            <person name="Drula E."/>
            <person name="Chaduli D."/>
            <person name="Cazenave R."/>
            <person name="Ahrendt S."/>
            <person name="Wang J."/>
            <person name="Lipzen A."/>
            <person name="Daum C."/>
            <person name="Barry K."/>
            <person name="Grigoriev I.V."/>
            <person name="Favel A."/>
            <person name="Rosso M.N."/>
            <person name="Martin F."/>
        </authorList>
    </citation>
    <scope>NUCLEOTIDE SEQUENCE [LARGE SCALE GENOMIC DNA]</scope>
    <source>
        <strain evidence="1 2">CIRM-BRFM 2984</strain>
    </source>
</reference>
<evidence type="ECO:0000313" key="1">
    <source>
        <dbReference type="EMBL" id="KAK7049105.1"/>
    </source>
</evidence>
<dbReference type="AlphaFoldDB" id="A0AAW0DA87"/>
<dbReference type="EMBL" id="JAWWNJ010000009">
    <property type="protein sequence ID" value="KAK7049105.1"/>
    <property type="molecule type" value="Genomic_DNA"/>
</dbReference>
<evidence type="ECO:0000313" key="2">
    <source>
        <dbReference type="Proteomes" id="UP001362999"/>
    </source>
</evidence>
<dbReference type="Proteomes" id="UP001362999">
    <property type="component" value="Unassembled WGS sequence"/>
</dbReference>
<comment type="caution">
    <text evidence="1">The sequence shown here is derived from an EMBL/GenBank/DDBJ whole genome shotgun (WGS) entry which is preliminary data.</text>
</comment>
<gene>
    <name evidence="1" type="ORF">R3P38DRAFT_3175358</name>
</gene>